<feature type="domain" description="Extracellular mutant protein 11 C-terminal" evidence="2">
    <location>
        <begin position="380"/>
        <end position="511"/>
    </location>
</feature>
<feature type="region of interest" description="Disordered" evidence="1">
    <location>
        <begin position="1"/>
        <end position="138"/>
    </location>
</feature>
<dbReference type="PANTHER" id="PTHR28244:SF1">
    <property type="entry name" value="RNA POLYMERASE I-SPECIFIC TRANSCRIPTION INITIATION FACTOR RRN11"/>
    <property type="match status" value="1"/>
</dbReference>
<accession>A0A8H7IWV8</accession>
<reference evidence="3" key="1">
    <citation type="submission" date="2018-12" db="EMBL/GenBank/DDBJ databases">
        <authorList>
            <person name="Syme R.A."/>
            <person name="Farfan-Caceres L."/>
            <person name="Lichtenzveig J."/>
        </authorList>
    </citation>
    <scope>NUCLEOTIDE SEQUENCE</scope>
    <source>
        <strain evidence="3">Al4</strain>
    </source>
</reference>
<reference evidence="3" key="2">
    <citation type="submission" date="2020-09" db="EMBL/GenBank/DDBJ databases">
        <title>Reference genome assembly for Australian Ascochyta lentis isolate Al4.</title>
        <authorList>
            <person name="Lee R.C."/>
            <person name="Farfan-Caceres L.M."/>
            <person name="Debler J.W."/>
            <person name="Williams A.H."/>
            <person name="Henares B.M."/>
        </authorList>
    </citation>
    <scope>NUCLEOTIDE SEQUENCE</scope>
    <source>
        <strain evidence="3">Al4</strain>
    </source>
</reference>
<dbReference type="AlphaFoldDB" id="A0A8H7IWV8"/>
<feature type="region of interest" description="Disordered" evidence="1">
    <location>
        <begin position="179"/>
        <end position="220"/>
    </location>
</feature>
<gene>
    <name evidence="3" type="ORF">EKO04_007891</name>
</gene>
<dbReference type="Proteomes" id="UP000651452">
    <property type="component" value="Unassembled WGS sequence"/>
</dbReference>
<dbReference type="GO" id="GO:0001164">
    <property type="term" value="F:RNA polymerase I core promoter sequence-specific DNA binding"/>
    <property type="evidence" value="ECO:0007669"/>
    <property type="project" value="TreeGrafter"/>
</dbReference>
<dbReference type="GO" id="GO:0042790">
    <property type="term" value="P:nucleolar large rRNA transcription by RNA polymerase I"/>
    <property type="evidence" value="ECO:0007669"/>
    <property type="project" value="TreeGrafter"/>
</dbReference>
<evidence type="ECO:0000313" key="4">
    <source>
        <dbReference type="Proteomes" id="UP000651452"/>
    </source>
</evidence>
<feature type="region of interest" description="Disordered" evidence="1">
    <location>
        <begin position="504"/>
        <end position="527"/>
    </location>
</feature>
<dbReference type="EMBL" id="RZGK01000014">
    <property type="protein sequence ID" value="KAF9694215.1"/>
    <property type="molecule type" value="Genomic_DNA"/>
</dbReference>
<organism evidence="3 4">
    <name type="scientific">Ascochyta lentis</name>
    <dbReference type="NCBI Taxonomy" id="205686"/>
    <lineage>
        <taxon>Eukaryota</taxon>
        <taxon>Fungi</taxon>
        <taxon>Dikarya</taxon>
        <taxon>Ascomycota</taxon>
        <taxon>Pezizomycotina</taxon>
        <taxon>Dothideomycetes</taxon>
        <taxon>Pleosporomycetidae</taxon>
        <taxon>Pleosporales</taxon>
        <taxon>Pleosporineae</taxon>
        <taxon>Didymellaceae</taxon>
        <taxon>Ascochyta</taxon>
    </lineage>
</organism>
<dbReference type="GO" id="GO:0017025">
    <property type="term" value="F:TBP-class protein binding"/>
    <property type="evidence" value="ECO:0007669"/>
    <property type="project" value="TreeGrafter"/>
</dbReference>
<proteinExistence type="predicted"/>
<dbReference type="GO" id="GO:0070860">
    <property type="term" value="C:RNA polymerase I core factor complex"/>
    <property type="evidence" value="ECO:0007669"/>
    <property type="project" value="TreeGrafter"/>
</dbReference>
<dbReference type="OrthoDB" id="5346740at2759"/>
<evidence type="ECO:0000259" key="2">
    <source>
        <dbReference type="Pfam" id="PF15463"/>
    </source>
</evidence>
<feature type="compositionally biased region" description="Acidic residues" evidence="1">
    <location>
        <begin position="117"/>
        <end position="138"/>
    </location>
</feature>
<evidence type="ECO:0000313" key="3">
    <source>
        <dbReference type="EMBL" id="KAF9694215.1"/>
    </source>
</evidence>
<sequence length="527" mass="58585">MQGFVKTRNGQADTPLNGPGPVNPSRQAIAANAKVHVTRPAVSQTSIAQHGLPLRGESVNQQGPASLPHNPQRRPSGEGRKRDLYDTDAESLDSTANRSVMRVENSPQVDQQQLQLDNEDAESGGDDEASSEYEEDGVEYQFDELAKEYLQHHGKGNSSYDEQVKFLQKTQPQLFHMIEGDSYPTTTEGDITESGERQETHFEDLGSPSPSPQHPIQQGPSAALFNQQPLQQRPVPNLTHINPAGPHNSRIYKKGEEIRGQQRTDGARGQPDQQHNRVPPPASQPPTYSQANREQCFSTFTHVPQGLTVVAGQAELRQQAPNLPSGPGSIQTLLPRITEPTAPSKHASTIRAKVVPTIQQHTEPTPVEAVEQPLASPNDDYKSEILFRLDYDQLAKESFDKDPRARELVLSGDMLEKPLAERLLFAYRSLDPAAQSEFFSTLPTNEWEDAGDWFLDEFSKIIKETKDARQKKRNAARAFEAEIEKRHTQVAKKQKLVEGAMIKMKTQGEGLVPKSPRASKSPRPRRI</sequence>
<dbReference type="PANTHER" id="PTHR28244">
    <property type="entry name" value="RNA POLYMERASE I-SPECIFIC TRANSCRIPTION INITIATION FACTOR RRN11"/>
    <property type="match status" value="1"/>
</dbReference>
<comment type="caution">
    <text evidence="3">The sequence shown here is derived from an EMBL/GenBank/DDBJ whole genome shotgun (WGS) entry which is preliminary data.</text>
</comment>
<protein>
    <recommendedName>
        <fullName evidence="2">Extracellular mutant protein 11 C-terminal domain-containing protein</fullName>
    </recommendedName>
</protein>
<dbReference type="InterPro" id="IPR053029">
    <property type="entry name" value="RNA_pol_I-specific_init_factor"/>
</dbReference>
<name>A0A8H7IWV8_9PLEO</name>
<feature type="compositionally biased region" description="Polar residues" evidence="1">
    <location>
        <begin position="105"/>
        <end position="116"/>
    </location>
</feature>
<feature type="compositionally biased region" description="Basic and acidic residues" evidence="1">
    <location>
        <begin position="194"/>
        <end position="204"/>
    </location>
</feature>
<keyword evidence="4" id="KW-1185">Reference proteome</keyword>
<feature type="region of interest" description="Disordered" evidence="1">
    <location>
        <begin position="258"/>
        <end position="291"/>
    </location>
</feature>
<dbReference type="Pfam" id="PF15463">
    <property type="entry name" value="ECM11"/>
    <property type="match status" value="1"/>
</dbReference>
<evidence type="ECO:0000256" key="1">
    <source>
        <dbReference type="SAM" id="MobiDB-lite"/>
    </source>
</evidence>
<feature type="compositionally biased region" description="Basic and acidic residues" evidence="1">
    <location>
        <begin position="75"/>
        <end position="85"/>
    </location>
</feature>
<dbReference type="InterPro" id="IPR029178">
    <property type="entry name" value="Ecm11_C"/>
</dbReference>